<dbReference type="Pfam" id="PF12679">
    <property type="entry name" value="ABC2_membrane_2"/>
    <property type="match status" value="1"/>
</dbReference>
<keyword evidence="3" id="KW-1185">Reference proteome</keyword>
<comment type="caution">
    <text evidence="2">The sequence shown here is derived from an EMBL/GenBank/DDBJ whole genome shotgun (WGS) entry which is preliminary data.</text>
</comment>
<feature type="transmembrane region" description="Helical" evidence="1">
    <location>
        <begin position="12"/>
        <end position="34"/>
    </location>
</feature>
<dbReference type="EMBL" id="JAFLVX010000011">
    <property type="protein sequence ID" value="MBO0476210.1"/>
    <property type="molecule type" value="Genomic_DNA"/>
</dbReference>
<keyword evidence="1" id="KW-0812">Transmembrane</keyword>
<gene>
    <name evidence="2" type="ORF">DOK76_03955</name>
</gene>
<feature type="transmembrane region" description="Helical" evidence="1">
    <location>
        <begin position="225"/>
        <end position="245"/>
    </location>
</feature>
<evidence type="ECO:0000313" key="3">
    <source>
        <dbReference type="Proteomes" id="UP000664857"/>
    </source>
</evidence>
<keyword evidence="1" id="KW-0472">Membrane</keyword>
<proteinExistence type="predicted"/>
<organism evidence="2 3">
    <name type="scientific">Candidatus Vagococcus giribetii</name>
    <dbReference type="NCBI Taxonomy" id="2230876"/>
    <lineage>
        <taxon>Bacteria</taxon>
        <taxon>Bacillati</taxon>
        <taxon>Bacillota</taxon>
        <taxon>Bacilli</taxon>
        <taxon>Lactobacillales</taxon>
        <taxon>Enterococcaceae</taxon>
        <taxon>Vagococcus</taxon>
    </lineage>
</organism>
<keyword evidence="1" id="KW-1133">Transmembrane helix</keyword>
<name>A0ABS3HSA8_9ENTE</name>
<sequence>MAFVKKEWQESIASYRLVILVILFSLFGLMNVFVAKYTPEIIANFVSEEFAKAIPTPTLIDAWIQFFKNIGQVGMIVAVILFSGTLTSEYTKGTLTLLVTKGLSRWKIVVAKSFIQTLVFTLAYVSSILLTGIYGWIYFEPMVIPNLVMAISILWLFMWFLIGLIGLGSVLFRTNYFVLLFVGGINVILIVLNMIPKVVKYNPISLGTSSTALIQGTLVVNDLKMTISVTIGLVILIKTLTIILFNKKAL</sequence>
<dbReference type="Proteomes" id="UP000664857">
    <property type="component" value="Unassembled WGS sequence"/>
</dbReference>
<evidence type="ECO:0000313" key="2">
    <source>
        <dbReference type="EMBL" id="MBO0476210.1"/>
    </source>
</evidence>
<protein>
    <submittedName>
        <fullName evidence="2">ABC transporter permease</fullName>
    </submittedName>
</protein>
<accession>A0ABS3HSA8</accession>
<feature type="transmembrane region" description="Helical" evidence="1">
    <location>
        <begin position="143"/>
        <end position="164"/>
    </location>
</feature>
<dbReference type="RefSeq" id="WP_206965136.1">
    <property type="nucleotide sequence ID" value="NZ_JAFLVX010000011.1"/>
</dbReference>
<reference evidence="2 3" key="1">
    <citation type="submission" date="2021-03" db="EMBL/GenBank/DDBJ databases">
        <title>Enterococcal diversity collection.</title>
        <authorList>
            <person name="Gilmore M.S."/>
            <person name="Schwartzman J."/>
            <person name="Van Tyne D."/>
            <person name="Martin M."/>
            <person name="Earl A.M."/>
            <person name="Manson A.L."/>
            <person name="Straub T."/>
            <person name="Salamzade R."/>
            <person name="Saavedra J."/>
            <person name="Lebreton F."/>
            <person name="Prichula J."/>
            <person name="Schaufler K."/>
            <person name="Gaca A."/>
            <person name="Sgardioli B."/>
            <person name="Wagenaar J."/>
            <person name="Strong T."/>
        </authorList>
    </citation>
    <scope>NUCLEOTIDE SEQUENCE [LARGE SCALE GENOMIC DNA]</scope>
    <source>
        <strain evidence="2 3">DIV0080</strain>
    </source>
</reference>
<feature type="transmembrane region" description="Helical" evidence="1">
    <location>
        <begin position="176"/>
        <end position="195"/>
    </location>
</feature>
<evidence type="ECO:0000256" key="1">
    <source>
        <dbReference type="SAM" id="Phobius"/>
    </source>
</evidence>
<feature type="transmembrane region" description="Helical" evidence="1">
    <location>
        <begin position="114"/>
        <end position="137"/>
    </location>
</feature>